<reference evidence="3" key="1">
    <citation type="journal article" date="2019" name="Int. J. Syst. Evol. Microbiol.">
        <title>The Global Catalogue of Microorganisms (GCM) 10K type strain sequencing project: providing services to taxonomists for standard genome sequencing and annotation.</title>
        <authorList>
            <consortium name="The Broad Institute Genomics Platform"/>
            <consortium name="The Broad Institute Genome Sequencing Center for Infectious Disease"/>
            <person name="Wu L."/>
            <person name="Ma J."/>
        </authorList>
    </citation>
    <scope>NUCLEOTIDE SEQUENCE [LARGE SCALE GENOMIC DNA]</scope>
    <source>
        <strain evidence="3">KCTC 52640</strain>
    </source>
</reference>
<proteinExistence type="predicted"/>
<protein>
    <submittedName>
        <fullName evidence="2">Iron-sulfur cluster assembly scaffold protein</fullName>
    </submittedName>
</protein>
<comment type="caution">
    <text evidence="2">The sequence shown here is derived from an EMBL/GenBank/DDBJ whole genome shotgun (WGS) entry which is preliminary data.</text>
</comment>
<dbReference type="Proteomes" id="UP001595462">
    <property type="component" value="Unassembled WGS sequence"/>
</dbReference>
<feature type="domain" description="NIF system FeS cluster assembly NifU N-terminal" evidence="1">
    <location>
        <begin position="41"/>
        <end position="111"/>
    </location>
</feature>
<gene>
    <name evidence="2" type="ORF">ACFOSU_20750</name>
</gene>
<dbReference type="EMBL" id="JBHRSS010000010">
    <property type="protein sequence ID" value="MFC3106311.1"/>
    <property type="molecule type" value="Genomic_DNA"/>
</dbReference>
<evidence type="ECO:0000259" key="1">
    <source>
        <dbReference type="Pfam" id="PF01592"/>
    </source>
</evidence>
<evidence type="ECO:0000313" key="2">
    <source>
        <dbReference type="EMBL" id="MFC3106311.1"/>
    </source>
</evidence>
<dbReference type="InterPro" id="IPR002871">
    <property type="entry name" value="NIF_FeS_clus_asmbl_NifU_N"/>
</dbReference>
<dbReference type="Pfam" id="PF01592">
    <property type="entry name" value="NifU_N"/>
    <property type="match status" value="1"/>
</dbReference>
<sequence>MTDAHAPGWLPRFLAPRHALAECDIIEWHGDGVADTPGADARCRLRVEIDTRGDAPRIRRAVFSVFGPPVAVACADWACEWLGDRTIDAARGLMVEDFEQALALAPGERYAALLVIDALASVLVNLGS</sequence>
<name>A0ABV7EWL3_9GAMM</name>
<organism evidence="2 3">
    <name type="scientific">Salinisphaera aquimarina</name>
    <dbReference type="NCBI Taxonomy" id="2094031"/>
    <lineage>
        <taxon>Bacteria</taxon>
        <taxon>Pseudomonadati</taxon>
        <taxon>Pseudomonadota</taxon>
        <taxon>Gammaproteobacteria</taxon>
        <taxon>Salinisphaerales</taxon>
        <taxon>Salinisphaeraceae</taxon>
        <taxon>Salinisphaera</taxon>
    </lineage>
</organism>
<accession>A0ABV7EWL3</accession>
<evidence type="ECO:0000313" key="3">
    <source>
        <dbReference type="Proteomes" id="UP001595462"/>
    </source>
</evidence>
<dbReference type="SUPFAM" id="SSF82649">
    <property type="entry name" value="SufE/NifU"/>
    <property type="match status" value="1"/>
</dbReference>
<keyword evidence="3" id="KW-1185">Reference proteome</keyword>
<dbReference type="Gene3D" id="3.90.1010.10">
    <property type="match status" value="1"/>
</dbReference>
<dbReference type="RefSeq" id="WP_380691948.1">
    <property type="nucleotide sequence ID" value="NZ_JBHRSS010000010.1"/>
</dbReference>